<dbReference type="Gene3D" id="1.10.287.1700">
    <property type="match status" value="1"/>
</dbReference>
<evidence type="ECO:0000256" key="6">
    <source>
        <dbReference type="ARBA" id="ARBA00022927"/>
    </source>
</evidence>
<dbReference type="GO" id="GO:0005886">
    <property type="term" value="C:plasma membrane"/>
    <property type="evidence" value="ECO:0007669"/>
    <property type="project" value="UniProtKB-SubCell"/>
</dbReference>
<organism evidence="10">
    <name type="scientific">hydrothermal vent metagenome</name>
    <dbReference type="NCBI Taxonomy" id="652676"/>
    <lineage>
        <taxon>unclassified sequences</taxon>
        <taxon>metagenomes</taxon>
        <taxon>ecological metagenomes</taxon>
    </lineage>
</organism>
<dbReference type="Pfam" id="PF02050">
    <property type="entry name" value="FliJ"/>
    <property type="match status" value="1"/>
</dbReference>
<keyword evidence="6" id="KW-0653">Protein transport</keyword>
<dbReference type="GO" id="GO:0009288">
    <property type="term" value="C:bacterial-type flagellum"/>
    <property type="evidence" value="ECO:0007669"/>
    <property type="project" value="InterPro"/>
</dbReference>
<evidence type="ECO:0000256" key="7">
    <source>
        <dbReference type="ARBA" id="ARBA00023136"/>
    </source>
</evidence>
<keyword evidence="7" id="KW-0472">Membrane</keyword>
<gene>
    <name evidence="10" type="ORF">MNBD_GAMMA09-666</name>
</gene>
<evidence type="ECO:0008006" key="11">
    <source>
        <dbReference type="Google" id="ProtNLM"/>
    </source>
</evidence>
<sequence length="144" mass="16736">MRSKRMKPIANHADQQQQQAVQIYVAAQQVVVKAQQQLDQLIEYRAEYNTNGISGDTNSTMLRDYQLFLAKINQSIDHAKMNIQHQKQLCELEKLNWLKSRSRSKALEAVIEKYQQNEAQIEARIEQKDQDEHASRIAGLSKRN</sequence>
<evidence type="ECO:0000256" key="3">
    <source>
        <dbReference type="ARBA" id="ARBA00022475"/>
    </source>
</evidence>
<keyword evidence="4" id="KW-0145">Chemotaxis</keyword>
<keyword evidence="3" id="KW-1003">Cell membrane</keyword>
<evidence type="ECO:0000256" key="2">
    <source>
        <dbReference type="ARBA" id="ARBA00022448"/>
    </source>
</evidence>
<dbReference type="PANTHER" id="PTHR38786">
    <property type="entry name" value="FLAGELLAR FLIJ PROTEIN"/>
    <property type="match status" value="1"/>
</dbReference>
<proteinExistence type="predicted"/>
<dbReference type="EMBL" id="UOFI01000186">
    <property type="protein sequence ID" value="VAW70041.1"/>
    <property type="molecule type" value="Genomic_DNA"/>
</dbReference>
<keyword evidence="8" id="KW-1006">Bacterial flagellum protein export</keyword>
<evidence type="ECO:0000256" key="1">
    <source>
        <dbReference type="ARBA" id="ARBA00004413"/>
    </source>
</evidence>
<dbReference type="NCBIfam" id="TIGR02473">
    <property type="entry name" value="flagell_FliJ"/>
    <property type="match status" value="1"/>
</dbReference>
<name>A0A3B0XR66_9ZZZZ</name>
<evidence type="ECO:0000313" key="10">
    <source>
        <dbReference type="EMBL" id="VAW70041.1"/>
    </source>
</evidence>
<dbReference type="GO" id="GO:0044781">
    <property type="term" value="P:bacterial-type flagellum organization"/>
    <property type="evidence" value="ECO:0007669"/>
    <property type="project" value="UniProtKB-KW"/>
</dbReference>
<feature type="region of interest" description="Disordered" evidence="9">
    <location>
        <begin position="123"/>
        <end position="144"/>
    </location>
</feature>
<feature type="compositionally biased region" description="Basic and acidic residues" evidence="9">
    <location>
        <begin position="123"/>
        <end position="135"/>
    </location>
</feature>
<evidence type="ECO:0000256" key="8">
    <source>
        <dbReference type="ARBA" id="ARBA00023225"/>
    </source>
</evidence>
<dbReference type="InterPro" id="IPR012823">
    <property type="entry name" value="Flagell_FliJ"/>
</dbReference>
<dbReference type="InterPro" id="IPR053716">
    <property type="entry name" value="Flag_assembly_chemotaxis_eff"/>
</dbReference>
<evidence type="ECO:0000256" key="5">
    <source>
        <dbReference type="ARBA" id="ARBA00022795"/>
    </source>
</evidence>
<dbReference type="PANTHER" id="PTHR38786:SF1">
    <property type="entry name" value="FLAGELLAR FLIJ PROTEIN"/>
    <property type="match status" value="1"/>
</dbReference>
<dbReference type="GO" id="GO:0015031">
    <property type="term" value="P:protein transport"/>
    <property type="evidence" value="ECO:0007669"/>
    <property type="project" value="UniProtKB-KW"/>
</dbReference>
<dbReference type="AlphaFoldDB" id="A0A3B0XR66"/>
<dbReference type="GO" id="GO:0071973">
    <property type="term" value="P:bacterial-type flagellum-dependent cell motility"/>
    <property type="evidence" value="ECO:0007669"/>
    <property type="project" value="InterPro"/>
</dbReference>
<dbReference type="InterPro" id="IPR052570">
    <property type="entry name" value="FliJ"/>
</dbReference>
<comment type="subcellular location">
    <subcellularLocation>
        <location evidence="1">Cell membrane</location>
        <topology evidence="1">Peripheral membrane protein</topology>
        <orientation evidence="1">Cytoplasmic side</orientation>
    </subcellularLocation>
</comment>
<protein>
    <recommendedName>
        <fullName evidence="11">Flagellar FliJ protein</fullName>
    </recommendedName>
</protein>
<accession>A0A3B0XR66</accession>
<keyword evidence="2" id="KW-0813">Transport</keyword>
<reference evidence="10" key="1">
    <citation type="submission" date="2018-06" db="EMBL/GenBank/DDBJ databases">
        <authorList>
            <person name="Zhirakovskaya E."/>
        </authorList>
    </citation>
    <scope>NUCLEOTIDE SEQUENCE</scope>
</reference>
<evidence type="ECO:0000256" key="4">
    <source>
        <dbReference type="ARBA" id="ARBA00022500"/>
    </source>
</evidence>
<evidence type="ECO:0000256" key="9">
    <source>
        <dbReference type="SAM" id="MobiDB-lite"/>
    </source>
</evidence>
<keyword evidence="5" id="KW-1005">Bacterial flagellum biogenesis</keyword>
<dbReference type="GO" id="GO:0006935">
    <property type="term" value="P:chemotaxis"/>
    <property type="evidence" value="ECO:0007669"/>
    <property type="project" value="UniProtKB-KW"/>
</dbReference>